<dbReference type="PANTHER" id="PTHR46167:SF1">
    <property type="entry name" value="N-LYSINE METHYLTRANSFERASE KMT5A"/>
    <property type="match status" value="1"/>
</dbReference>
<dbReference type="SUPFAM" id="SSF82199">
    <property type="entry name" value="SET domain"/>
    <property type="match status" value="1"/>
</dbReference>
<dbReference type="PROSITE" id="PS50280">
    <property type="entry name" value="SET"/>
    <property type="match status" value="1"/>
</dbReference>
<accession>A0ABN8S2B9</accession>
<feature type="region of interest" description="Disordered" evidence="1">
    <location>
        <begin position="157"/>
        <end position="190"/>
    </location>
</feature>
<dbReference type="InterPro" id="IPR051760">
    <property type="entry name" value="KMT5A"/>
</dbReference>
<dbReference type="InterPro" id="IPR001214">
    <property type="entry name" value="SET_dom"/>
</dbReference>
<gene>
    <name evidence="3" type="ORF">PEVE_00015776</name>
</gene>
<organism evidence="3 4">
    <name type="scientific">Porites evermanni</name>
    <dbReference type="NCBI Taxonomy" id="104178"/>
    <lineage>
        <taxon>Eukaryota</taxon>
        <taxon>Metazoa</taxon>
        <taxon>Cnidaria</taxon>
        <taxon>Anthozoa</taxon>
        <taxon>Hexacorallia</taxon>
        <taxon>Scleractinia</taxon>
        <taxon>Fungiina</taxon>
        <taxon>Poritidae</taxon>
        <taxon>Porites</taxon>
    </lineage>
</organism>
<dbReference type="SMART" id="SM00317">
    <property type="entry name" value="SET"/>
    <property type="match status" value="1"/>
</dbReference>
<name>A0ABN8S2B9_9CNID</name>
<keyword evidence="4" id="KW-1185">Reference proteome</keyword>
<dbReference type="InterPro" id="IPR046341">
    <property type="entry name" value="SET_dom_sf"/>
</dbReference>
<proteinExistence type="predicted"/>
<reference evidence="3 4" key="1">
    <citation type="submission" date="2022-05" db="EMBL/GenBank/DDBJ databases">
        <authorList>
            <consortium name="Genoscope - CEA"/>
            <person name="William W."/>
        </authorList>
    </citation>
    <scope>NUCLEOTIDE SEQUENCE [LARGE SCALE GENOMIC DNA]</scope>
</reference>
<evidence type="ECO:0000256" key="1">
    <source>
        <dbReference type="SAM" id="MobiDB-lite"/>
    </source>
</evidence>
<evidence type="ECO:0000313" key="3">
    <source>
        <dbReference type="EMBL" id="CAH3184866.1"/>
    </source>
</evidence>
<sequence>MSHQRAKRESQKEKATRWILAEEDQPGLELRVINEKIGKGVFATEPFKKGDFLLQYRGERITGSEGEHREKNYPDEAGNFLYFFQDLQGTYCIDATYSSGLGRIVNDSPRTKANAVMRKIILDNKTYLCLFAAEEIQKGTEIRYDYGTDDLPWRKEGIEDNAIYDRPEIDGEDEEMKEEIDTDSKVDDER</sequence>
<dbReference type="EMBL" id="CALNXI010002220">
    <property type="protein sequence ID" value="CAH3184866.1"/>
    <property type="molecule type" value="Genomic_DNA"/>
</dbReference>
<dbReference type="PANTHER" id="PTHR46167">
    <property type="entry name" value="N-LYSINE METHYLTRANSFERASE KMT5A"/>
    <property type="match status" value="1"/>
</dbReference>
<dbReference type="Gene3D" id="2.170.270.10">
    <property type="entry name" value="SET domain"/>
    <property type="match status" value="1"/>
</dbReference>
<feature type="domain" description="SET" evidence="2">
    <location>
        <begin position="26"/>
        <end position="147"/>
    </location>
</feature>
<dbReference type="Proteomes" id="UP001159427">
    <property type="component" value="Unassembled WGS sequence"/>
</dbReference>
<evidence type="ECO:0000259" key="2">
    <source>
        <dbReference type="PROSITE" id="PS50280"/>
    </source>
</evidence>
<evidence type="ECO:0000313" key="4">
    <source>
        <dbReference type="Proteomes" id="UP001159427"/>
    </source>
</evidence>
<dbReference type="Pfam" id="PF00856">
    <property type="entry name" value="SET"/>
    <property type="match status" value="1"/>
</dbReference>
<protein>
    <recommendedName>
        <fullName evidence="2">SET domain-containing protein</fullName>
    </recommendedName>
</protein>
<feature type="compositionally biased region" description="Basic and acidic residues" evidence="1">
    <location>
        <begin position="157"/>
        <end position="169"/>
    </location>
</feature>
<comment type="caution">
    <text evidence="3">The sequence shown here is derived from an EMBL/GenBank/DDBJ whole genome shotgun (WGS) entry which is preliminary data.</text>
</comment>
<feature type="compositionally biased region" description="Acidic residues" evidence="1">
    <location>
        <begin position="170"/>
        <end position="181"/>
    </location>
</feature>